<keyword evidence="2 8" id="KW-0963">Cytoplasm</keyword>
<feature type="domain" description="Amidohydrolase-related" evidence="10">
    <location>
        <begin position="282"/>
        <end position="421"/>
    </location>
</feature>
<dbReference type="Pfam" id="PF07969">
    <property type="entry name" value="Amidohydro_3"/>
    <property type="match status" value="1"/>
</dbReference>
<feature type="binding site" evidence="8">
    <location>
        <position position="339"/>
    </location>
    <ligand>
        <name>N-formimidoyl-L-glutamate</name>
        <dbReference type="ChEBI" id="CHEBI:58928"/>
    </ligand>
</feature>
<dbReference type="InterPro" id="IPR005920">
    <property type="entry name" value="HutI"/>
</dbReference>
<feature type="binding site" evidence="8">
    <location>
        <position position="335"/>
    </location>
    <ligand>
        <name>Zn(2+)</name>
        <dbReference type="ChEBI" id="CHEBI:29105"/>
    </ligand>
</feature>
<evidence type="ECO:0000256" key="7">
    <source>
        <dbReference type="ARBA" id="ARBA00023004"/>
    </source>
</evidence>
<sequence>MPRSLLITRIGELVTNTPDGTVPASAEPTGVAPANTAKPAGTAQPGGTAQPSGPGGSFAAIGDAALVIEDGWIAWTGPAAQAPAADEVVDAAGRAVLPGFADSHAHLVFAGERSAEFAARMAGRKYTAGGIRTTVAATRAASDAELRAGLGRLAGEMLAQGSTTFECKSGYGLTVPDEARAVALAAEITGEVTYLGAHVVPAEFAGDPGGYVDLVCGPMLDACAPHCRWADVFCERGAFGADEARAVLTAGLGRGLLPRIHASQLGPGPGIVLAVEIGAASADHCTFLTDADVDALASSDTVATLLPGAEFSTRQPYPDARRLLDAGATVALATDCNPGTSYTTSMPFCIALAVRDMRMTTEEAVWSATAGGARALRRTDIGYLAPGARADLIILDAPSHAHLAYRPGVPLIHAVYKSGRRVG</sequence>
<keyword evidence="3 8" id="KW-0479">Metal-binding</keyword>
<protein>
    <recommendedName>
        <fullName evidence="1 8">Imidazolonepropionase</fullName>
        <ecNumber evidence="1 8">3.5.2.7</ecNumber>
    </recommendedName>
    <alternativeName>
        <fullName evidence="8">Imidazolone-5-propionate hydrolase</fullName>
    </alternativeName>
</protein>
<comment type="cofactor">
    <cofactor evidence="8">
        <name>Zn(2+)</name>
        <dbReference type="ChEBI" id="CHEBI:29105"/>
    </cofactor>
    <cofactor evidence="8">
        <name>Fe(3+)</name>
        <dbReference type="ChEBI" id="CHEBI:29034"/>
    </cofactor>
    <text evidence="8">Binds 1 zinc or iron ion per subunit.</text>
</comment>
<proteinExistence type="inferred from homology"/>
<gene>
    <name evidence="8" type="primary">hutI</name>
    <name evidence="12" type="ORF">EAS64_17010</name>
</gene>
<feature type="binding site" evidence="8">
    <location>
        <position position="261"/>
    </location>
    <ligand>
        <name>Fe(3+)</name>
        <dbReference type="ChEBI" id="CHEBI:29034"/>
    </ligand>
</feature>
<evidence type="ECO:0000259" key="10">
    <source>
        <dbReference type="Pfam" id="PF01979"/>
    </source>
</evidence>
<comment type="similarity">
    <text evidence="8">Belongs to the metallo-dependent hydrolases superfamily. HutI family.</text>
</comment>
<dbReference type="EC" id="3.5.2.7" evidence="1 8"/>
<feature type="binding site" evidence="8">
    <location>
        <position position="104"/>
    </location>
    <ligand>
        <name>Zn(2+)</name>
        <dbReference type="ChEBI" id="CHEBI:29105"/>
    </ligand>
</feature>
<evidence type="ECO:0000256" key="1">
    <source>
        <dbReference type="ARBA" id="ARBA00012864"/>
    </source>
</evidence>
<keyword evidence="7 8" id="KW-0408">Iron</keyword>
<dbReference type="UniPathway" id="UPA00379">
    <property type="reaction ID" value="UER00551"/>
</dbReference>
<dbReference type="InterPro" id="IPR013108">
    <property type="entry name" value="Amidohydro_3"/>
</dbReference>
<feature type="binding site" evidence="8">
    <location>
        <position position="113"/>
    </location>
    <ligand>
        <name>4-imidazolone-5-propanoate</name>
        <dbReference type="ChEBI" id="CHEBI:77893"/>
    </ligand>
</feature>
<feature type="binding site" evidence="8">
    <location>
        <position position="198"/>
    </location>
    <ligand>
        <name>4-imidazolone-5-propanoate</name>
        <dbReference type="ChEBI" id="CHEBI:77893"/>
    </ligand>
</feature>
<dbReference type="Gene3D" id="3.20.20.140">
    <property type="entry name" value="Metal-dependent hydrolases"/>
    <property type="match status" value="1"/>
</dbReference>
<organism evidence="12 13">
    <name type="scientific">Trebonia kvetii</name>
    <dbReference type="NCBI Taxonomy" id="2480626"/>
    <lineage>
        <taxon>Bacteria</taxon>
        <taxon>Bacillati</taxon>
        <taxon>Actinomycetota</taxon>
        <taxon>Actinomycetes</taxon>
        <taxon>Streptosporangiales</taxon>
        <taxon>Treboniaceae</taxon>
        <taxon>Trebonia</taxon>
    </lineage>
</organism>
<dbReference type="GO" id="GO:0005506">
    <property type="term" value="F:iron ion binding"/>
    <property type="evidence" value="ECO:0007669"/>
    <property type="project" value="UniProtKB-UniRule"/>
</dbReference>
<dbReference type="GO" id="GO:0050480">
    <property type="term" value="F:imidazolonepropionase activity"/>
    <property type="evidence" value="ECO:0007669"/>
    <property type="project" value="UniProtKB-UniRule"/>
</dbReference>
<dbReference type="RefSeq" id="WP_145853978.1">
    <property type="nucleotide sequence ID" value="NZ_RPFW01000003.1"/>
</dbReference>
<keyword evidence="13" id="KW-1185">Reference proteome</keyword>
<comment type="function">
    <text evidence="8">Catalyzes the hydrolytic cleavage of the carbon-nitrogen bond in imidazolone-5-propanoate to yield N-formimidoyl-L-glutamate. It is the third step in the universal histidine degradation pathway.</text>
</comment>
<evidence type="ECO:0000256" key="5">
    <source>
        <dbReference type="ARBA" id="ARBA00022808"/>
    </source>
</evidence>
<evidence type="ECO:0000313" key="12">
    <source>
        <dbReference type="EMBL" id="TVZ04108.1"/>
    </source>
</evidence>
<feature type="binding site" evidence="8">
    <location>
        <position position="106"/>
    </location>
    <ligand>
        <name>Fe(3+)</name>
        <dbReference type="ChEBI" id="CHEBI:29034"/>
    </ligand>
</feature>
<feature type="binding site" evidence="8">
    <location>
        <position position="335"/>
    </location>
    <ligand>
        <name>Fe(3+)</name>
        <dbReference type="ChEBI" id="CHEBI:29034"/>
    </ligand>
</feature>
<evidence type="ECO:0000259" key="11">
    <source>
        <dbReference type="Pfam" id="PF07969"/>
    </source>
</evidence>
<evidence type="ECO:0000256" key="4">
    <source>
        <dbReference type="ARBA" id="ARBA00022801"/>
    </source>
</evidence>
<feature type="domain" description="Amidohydrolase 3" evidence="11">
    <location>
        <begin position="87"/>
        <end position="141"/>
    </location>
</feature>
<keyword evidence="5 8" id="KW-0369">Histidine metabolism</keyword>
<evidence type="ECO:0000256" key="6">
    <source>
        <dbReference type="ARBA" id="ARBA00022833"/>
    </source>
</evidence>
<comment type="subcellular location">
    <subcellularLocation>
        <location evidence="8">Cytoplasm</location>
    </subcellularLocation>
</comment>
<dbReference type="EMBL" id="RPFW01000003">
    <property type="protein sequence ID" value="TVZ04108.1"/>
    <property type="molecule type" value="Genomic_DNA"/>
</dbReference>
<dbReference type="InterPro" id="IPR032466">
    <property type="entry name" value="Metal_Hydrolase"/>
</dbReference>
<dbReference type="GO" id="GO:0005737">
    <property type="term" value="C:cytoplasm"/>
    <property type="evidence" value="ECO:0007669"/>
    <property type="project" value="UniProtKB-SubCell"/>
</dbReference>
<feature type="binding site" evidence="8">
    <location>
        <position position="337"/>
    </location>
    <ligand>
        <name>N-formimidoyl-L-glutamate</name>
        <dbReference type="ChEBI" id="CHEBI:58928"/>
    </ligand>
</feature>
<dbReference type="GO" id="GO:0008270">
    <property type="term" value="F:zinc ion binding"/>
    <property type="evidence" value="ECO:0007669"/>
    <property type="project" value="UniProtKB-UniRule"/>
</dbReference>
<keyword evidence="6 8" id="KW-0862">Zinc</keyword>
<evidence type="ECO:0000256" key="8">
    <source>
        <dbReference type="HAMAP-Rule" id="MF_00372"/>
    </source>
</evidence>
<feature type="binding site" evidence="8">
    <location>
        <position position="340"/>
    </location>
    <ligand>
        <name>4-imidazolone-5-propanoate</name>
        <dbReference type="ChEBI" id="CHEBI:77893"/>
    </ligand>
</feature>
<dbReference type="Pfam" id="PF01979">
    <property type="entry name" value="Amidohydro_1"/>
    <property type="match status" value="1"/>
</dbReference>
<feature type="binding site" evidence="8">
    <location>
        <position position="171"/>
    </location>
    <ligand>
        <name>4-imidazolone-5-propanoate</name>
        <dbReference type="ChEBI" id="CHEBI:77893"/>
    </ligand>
</feature>
<dbReference type="SUPFAM" id="SSF51556">
    <property type="entry name" value="Metallo-dependent hydrolases"/>
    <property type="match status" value="1"/>
</dbReference>
<dbReference type="PANTHER" id="PTHR42752:SF1">
    <property type="entry name" value="IMIDAZOLONEPROPIONASE-RELATED"/>
    <property type="match status" value="1"/>
</dbReference>
<feature type="binding site" evidence="8">
    <location>
        <position position="261"/>
    </location>
    <ligand>
        <name>Zn(2+)</name>
        <dbReference type="ChEBI" id="CHEBI:29105"/>
    </ligand>
</feature>
<dbReference type="SUPFAM" id="SSF51338">
    <property type="entry name" value="Composite domain of metallo-dependent hydrolases"/>
    <property type="match status" value="1"/>
</dbReference>
<dbReference type="Gene3D" id="2.30.40.10">
    <property type="entry name" value="Urease, subunit C, domain 1"/>
    <property type="match status" value="1"/>
</dbReference>
<keyword evidence="4 8" id="KW-0378">Hydrolase</keyword>
<dbReference type="HAMAP" id="MF_00372">
    <property type="entry name" value="HutI"/>
    <property type="match status" value="1"/>
</dbReference>
<reference evidence="12 13" key="1">
    <citation type="submission" date="2018-11" db="EMBL/GenBank/DDBJ databases">
        <title>Trebonia kvetii gen.nov., sp.nov., a novel acidophilic actinobacterium, and proposal of the new actinobacterial family Treboniaceae fam. nov.</title>
        <authorList>
            <person name="Rapoport D."/>
            <person name="Sagova-Mareckova M."/>
            <person name="Sedlacek I."/>
            <person name="Provaznik J."/>
            <person name="Kralova S."/>
            <person name="Pavlinic D."/>
            <person name="Benes V."/>
            <person name="Kopecky J."/>
        </authorList>
    </citation>
    <scope>NUCLEOTIDE SEQUENCE [LARGE SCALE GENOMIC DNA]</scope>
    <source>
        <strain evidence="12 13">15Tr583</strain>
    </source>
</reference>
<dbReference type="AlphaFoldDB" id="A0A6P2BYV3"/>
<evidence type="ECO:0000256" key="3">
    <source>
        <dbReference type="ARBA" id="ARBA00022723"/>
    </source>
</evidence>
<comment type="catalytic activity">
    <reaction evidence="8">
        <text>4-imidazolone-5-propanoate + H2O = N-formimidoyl-L-glutamate</text>
        <dbReference type="Rhea" id="RHEA:23660"/>
        <dbReference type="ChEBI" id="CHEBI:15377"/>
        <dbReference type="ChEBI" id="CHEBI:58928"/>
        <dbReference type="ChEBI" id="CHEBI:77893"/>
        <dbReference type="EC" id="3.5.2.7"/>
    </reaction>
</comment>
<evidence type="ECO:0000256" key="2">
    <source>
        <dbReference type="ARBA" id="ARBA00022490"/>
    </source>
</evidence>
<feature type="binding site" evidence="8">
    <location>
        <position position="106"/>
    </location>
    <ligand>
        <name>Zn(2+)</name>
        <dbReference type="ChEBI" id="CHEBI:29105"/>
    </ligand>
</feature>
<dbReference type="PANTHER" id="PTHR42752">
    <property type="entry name" value="IMIDAZOLONEPROPIONASE"/>
    <property type="match status" value="1"/>
</dbReference>
<name>A0A6P2BYV3_9ACTN</name>
<dbReference type="InterPro" id="IPR006680">
    <property type="entry name" value="Amidohydro-rel"/>
</dbReference>
<dbReference type="NCBIfam" id="TIGR01224">
    <property type="entry name" value="hutI"/>
    <property type="match status" value="1"/>
</dbReference>
<dbReference type="Proteomes" id="UP000460272">
    <property type="component" value="Unassembled WGS sequence"/>
</dbReference>
<accession>A0A6P2BYV3</accession>
<comment type="pathway">
    <text evidence="8">Amino-acid degradation; L-histidine degradation into L-glutamate; N-formimidoyl-L-glutamate from L-histidine: step 3/3.</text>
</comment>
<evidence type="ECO:0000313" key="13">
    <source>
        <dbReference type="Proteomes" id="UP000460272"/>
    </source>
</evidence>
<feature type="binding site" evidence="8">
    <location>
        <position position="104"/>
    </location>
    <ligand>
        <name>Fe(3+)</name>
        <dbReference type="ChEBI" id="CHEBI:29034"/>
    </ligand>
</feature>
<comment type="caution">
    <text evidence="12">The sequence shown here is derived from an EMBL/GenBank/DDBJ whole genome shotgun (WGS) entry which is preliminary data.</text>
</comment>
<dbReference type="OrthoDB" id="9776455at2"/>
<dbReference type="GO" id="GO:0019556">
    <property type="term" value="P:L-histidine catabolic process to glutamate and formamide"/>
    <property type="evidence" value="ECO:0007669"/>
    <property type="project" value="UniProtKB-UniRule"/>
</dbReference>
<dbReference type="InterPro" id="IPR011059">
    <property type="entry name" value="Metal-dep_hydrolase_composite"/>
</dbReference>
<evidence type="ECO:0000256" key="9">
    <source>
        <dbReference type="SAM" id="MobiDB-lite"/>
    </source>
</evidence>
<feature type="binding site" evidence="8">
    <location>
        <position position="171"/>
    </location>
    <ligand>
        <name>N-formimidoyl-L-glutamate</name>
        <dbReference type="ChEBI" id="CHEBI:58928"/>
    </ligand>
</feature>
<feature type="region of interest" description="Disordered" evidence="9">
    <location>
        <begin position="16"/>
        <end position="55"/>
    </location>
</feature>
<dbReference type="GO" id="GO:0019557">
    <property type="term" value="P:L-histidine catabolic process to glutamate and formate"/>
    <property type="evidence" value="ECO:0007669"/>
    <property type="project" value="UniProtKB-UniPathway"/>
</dbReference>
<feature type="binding site" evidence="8">
    <location>
        <position position="264"/>
    </location>
    <ligand>
        <name>4-imidazolone-5-propanoate</name>
        <dbReference type="ChEBI" id="CHEBI:77893"/>
    </ligand>
</feature>